<sequence length="84" mass="9065">MGSEADMTMQNETRQSFRIERVLVATGLDPKPAVGREFGRSIRPAAPSPRAVVECGSGRLLFAHTFPDAGALIAAMREERPGKP</sequence>
<reference evidence="2" key="1">
    <citation type="journal article" date="2011" name="PLoS Genet.">
        <title>Azospirillum genomes reveal transition of bacteria from aquatic to terrestrial environments.</title>
        <authorList>
            <person name="Wisniewski-Dye F."/>
            <person name="Borziak K."/>
            <person name="Khalsa-Moyers G."/>
            <person name="Alexandre G."/>
            <person name="Sukharnikov L.O."/>
            <person name="Wuichet K."/>
            <person name="Hurst G.B."/>
            <person name="McDonald W.H."/>
            <person name="Robertson J.S."/>
            <person name="Barbe V."/>
            <person name="Calteau A."/>
            <person name="Rouy Z."/>
            <person name="Mangenot S."/>
            <person name="Prigent-Combaret C."/>
            <person name="Normand P."/>
            <person name="Boyer M."/>
            <person name="Siguier P."/>
            <person name="Dessaux Y."/>
            <person name="Elmerich C."/>
            <person name="Condemine G."/>
            <person name="Krishnen G."/>
            <person name="Kennedy I."/>
            <person name="Paterson A.H."/>
            <person name="Gonzalez V."/>
            <person name="Mavingui P."/>
            <person name="Zhulin I.B."/>
        </authorList>
    </citation>
    <scope>NUCLEOTIDE SEQUENCE [LARGE SCALE GENOMIC DNA]</scope>
    <source>
        <strain evidence="2">4B</strain>
    </source>
</reference>
<keyword evidence="2" id="KW-1185">Reference proteome</keyword>
<dbReference type="KEGG" id="ali:AZOLI_p11009"/>
<evidence type="ECO:0000313" key="1">
    <source>
        <dbReference type="EMBL" id="CBS89185.1"/>
    </source>
</evidence>
<geneLocation type="plasmid" evidence="1 2">
    <name>AZO_p1</name>
</geneLocation>
<name>G7Z9V7_AZOL4</name>
<gene>
    <name evidence="1" type="ordered locus">AZOLI_p11009</name>
</gene>
<organism evidence="1 2">
    <name type="scientific">Azospirillum lipoferum (strain 4B)</name>
    <dbReference type="NCBI Taxonomy" id="862719"/>
    <lineage>
        <taxon>Bacteria</taxon>
        <taxon>Pseudomonadati</taxon>
        <taxon>Pseudomonadota</taxon>
        <taxon>Alphaproteobacteria</taxon>
        <taxon>Rhodospirillales</taxon>
        <taxon>Azospirillaceae</taxon>
        <taxon>Azospirillum</taxon>
    </lineage>
</organism>
<protein>
    <submittedName>
        <fullName evidence="1">Uncharacterized protein</fullName>
    </submittedName>
</protein>
<evidence type="ECO:0000313" key="2">
    <source>
        <dbReference type="Proteomes" id="UP000005667"/>
    </source>
</evidence>
<dbReference type="Proteomes" id="UP000005667">
    <property type="component" value="Plasmid AZO_p1"/>
</dbReference>
<dbReference type="HOGENOM" id="CLU_2520505_0_0_5"/>
<proteinExistence type="predicted"/>
<dbReference type="AlphaFoldDB" id="G7Z9V7"/>
<dbReference type="EMBL" id="FQ311869">
    <property type="protein sequence ID" value="CBS89185.1"/>
    <property type="molecule type" value="Genomic_DNA"/>
</dbReference>
<keyword evidence="1" id="KW-0614">Plasmid</keyword>
<accession>G7Z9V7</accession>